<dbReference type="Gene3D" id="3.40.50.300">
    <property type="entry name" value="P-loop containing nucleotide triphosphate hydrolases"/>
    <property type="match status" value="1"/>
</dbReference>
<evidence type="ECO:0000256" key="1">
    <source>
        <dbReference type="ARBA" id="ARBA00005417"/>
    </source>
</evidence>
<dbReference type="PANTHER" id="PTHR43776:SF7">
    <property type="entry name" value="D,D-DIPEPTIDE TRANSPORT ATP-BINDING PROTEIN DDPF-RELATED"/>
    <property type="match status" value="1"/>
</dbReference>
<keyword evidence="2" id="KW-0813">Transport</keyword>
<evidence type="ECO:0000259" key="5">
    <source>
        <dbReference type="PROSITE" id="PS50893"/>
    </source>
</evidence>
<gene>
    <name evidence="6" type="ORF">JOF29_003192</name>
</gene>
<dbReference type="PROSITE" id="PS50893">
    <property type="entry name" value="ABC_TRANSPORTER_2"/>
    <property type="match status" value="1"/>
</dbReference>
<dbReference type="InterPro" id="IPR003439">
    <property type="entry name" value="ABC_transporter-like_ATP-bd"/>
</dbReference>
<sequence>MLEATNVVVEYAGRGWRSKGFRALHDVSFDIKPHETLGLVGESGSGKTTIGRAVLGLVPVGSGSIRFGGQELVGMPRRERRRLSDDIQVVFQDPYSSLNPSMTVQDILVEPLVARGSVDRRTATDRVRALLDQVGLPQDAVHRLPREFSGGQRQRIAIARALALRPKLIVCDEPVSALDLSTQARVLDLFISIQEETGVAYLFISHDLAVVRHISHRVAVLYRGAIVEYGDAADVTERPEHPYTKRLLMAAPIPDPDRQAIRRQERRELLEAIV</sequence>
<dbReference type="GO" id="GO:0005524">
    <property type="term" value="F:ATP binding"/>
    <property type="evidence" value="ECO:0007669"/>
    <property type="project" value="UniProtKB-KW"/>
</dbReference>
<evidence type="ECO:0000256" key="4">
    <source>
        <dbReference type="ARBA" id="ARBA00022840"/>
    </source>
</evidence>
<dbReference type="Pfam" id="PF00005">
    <property type="entry name" value="ABC_tran"/>
    <property type="match status" value="1"/>
</dbReference>
<evidence type="ECO:0000256" key="2">
    <source>
        <dbReference type="ARBA" id="ARBA00022448"/>
    </source>
</evidence>
<evidence type="ECO:0000256" key="3">
    <source>
        <dbReference type="ARBA" id="ARBA00022741"/>
    </source>
</evidence>
<dbReference type="InterPro" id="IPR003593">
    <property type="entry name" value="AAA+_ATPase"/>
</dbReference>
<proteinExistence type="inferred from homology"/>
<dbReference type="PANTHER" id="PTHR43776">
    <property type="entry name" value="TRANSPORT ATP-BINDING PROTEIN"/>
    <property type="match status" value="1"/>
</dbReference>
<keyword evidence="7" id="KW-1185">Reference proteome</keyword>
<dbReference type="SMART" id="SM00382">
    <property type="entry name" value="AAA"/>
    <property type="match status" value="1"/>
</dbReference>
<name>A0ABS4UKH2_9ACTN</name>
<organism evidence="6 7">
    <name type="scientific">Kribbella aluminosa</name>
    <dbReference type="NCBI Taxonomy" id="416017"/>
    <lineage>
        <taxon>Bacteria</taxon>
        <taxon>Bacillati</taxon>
        <taxon>Actinomycetota</taxon>
        <taxon>Actinomycetes</taxon>
        <taxon>Propionibacteriales</taxon>
        <taxon>Kribbellaceae</taxon>
        <taxon>Kribbella</taxon>
    </lineage>
</organism>
<reference evidence="6 7" key="1">
    <citation type="submission" date="2021-03" db="EMBL/GenBank/DDBJ databases">
        <title>Sequencing the genomes of 1000 actinobacteria strains.</title>
        <authorList>
            <person name="Klenk H.-P."/>
        </authorList>
    </citation>
    <scope>NUCLEOTIDE SEQUENCE [LARGE SCALE GENOMIC DNA]</scope>
    <source>
        <strain evidence="6 7">DSM 18824</strain>
    </source>
</reference>
<dbReference type="Proteomes" id="UP000755585">
    <property type="component" value="Unassembled WGS sequence"/>
</dbReference>
<evidence type="ECO:0000313" key="6">
    <source>
        <dbReference type="EMBL" id="MBP2352109.1"/>
    </source>
</evidence>
<feature type="domain" description="ABC transporter" evidence="5">
    <location>
        <begin position="2"/>
        <end position="248"/>
    </location>
</feature>
<dbReference type="InterPro" id="IPR050319">
    <property type="entry name" value="ABC_transp_ATP-bind"/>
</dbReference>
<dbReference type="Pfam" id="PF08352">
    <property type="entry name" value="oligo_HPY"/>
    <property type="match status" value="1"/>
</dbReference>
<comment type="caution">
    <text evidence="6">The sequence shown here is derived from an EMBL/GenBank/DDBJ whole genome shotgun (WGS) entry which is preliminary data.</text>
</comment>
<dbReference type="SUPFAM" id="SSF52540">
    <property type="entry name" value="P-loop containing nucleoside triphosphate hydrolases"/>
    <property type="match status" value="1"/>
</dbReference>
<accession>A0ABS4UKH2</accession>
<protein>
    <submittedName>
        <fullName evidence="6">Peptide/nickel transport system ATP-binding protein</fullName>
    </submittedName>
</protein>
<dbReference type="InterPro" id="IPR013563">
    <property type="entry name" value="Oligopep_ABC_C"/>
</dbReference>
<dbReference type="PROSITE" id="PS00211">
    <property type="entry name" value="ABC_TRANSPORTER_1"/>
    <property type="match status" value="1"/>
</dbReference>
<dbReference type="RefSeq" id="WP_209694919.1">
    <property type="nucleotide sequence ID" value="NZ_BAAAVU010000009.1"/>
</dbReference>
<dbReference type="InterPro" id="IPR027417">
    <property type="entry name" value="P-loop_NTPase"/>
</dbReference>
<keyword evidence="4 6" id="KW-0067">ATP-binding</keyword>
<dbReference type="InterPro" id="IPR017871">
    <property type="entry name" value="ABC_transporter-like_CS"/>
</dbReference>
<dbReference type="EMBL" id="JAGINT010000001">
    <property type="protein sequence ID" value="MBP2352109.1"/>
    <property type="molecule type" value="Genomic_DNA"/>
</dbReference>
<evidence type="ECO:0000313" key="7">
    <source>
        <dbReference type="Proteomes" id="UP000755585"/>
    </source>
</evidence>
<keyword evidence="3" id="KW-0547">Nucleotide-binding</keyword>
<comment type="similarity">
    <text evidence="1">Belongs to the ABC transporter superfamily.</text>
</comment>
<dbReference type="CDD" id="cd03257">
    <property type="entry name" value="ABC_NikE_OppD_transporters"/>
    <property type="match status" value="1"/>
</dbReference>